<dbReference type="GO" id="GO:0006078">
    <property type="term" value="P:(1-&gt;6)-beta-D-glucan biosynthetic process"/>
    <property type="evidence" value="ECO:0007669"/>
    <property type="project" value="TreeGrafter"/>
</dbReference>
<feature type="domain" description="GH16" evidence="11">
    <location>
        <begin position="40"/>
        <end position="483"/>
    </location>
</feature>
<keyword evidence="8" id="KW-0961">Cell wall biogenesis/degradation</keyword>
<evidence type="ECO:0000256" key="9">
    <source>
        <dbReference type="SAM" id="MobiDB-lite"/>
    </source>
</evidence>
<reference evidence="12" key="1">
    <citation type="submission" date="2021-01" db="EMBL/GenBank/DDBJ databases">
        <authorList>
            <person name="Corre E."/>
            <person name="Pelletier E."/>
            <person name="Niang G."/>
            <person name="Scheremetjew M."/>
            <person name="Finn R."/>
            <person name="Kale V."/>
            <person name="Holt S."/>
            <person name="Cochrane G."/>
            <person name="Meng A."/>
            <person name="Brown T."/>
            <person name="Cohen L."/>
        </authorList>
    </citation>
    <scope>NUCLEOTIDE SEQUENCE</scope>
    <source>
        <strain evidence="12">CCMP3105</strain>
    </source>
</reference>
<feature type="chain" id="PRO_5031530534" description="GH16 domain-containing protein" evidence="10">
    <location>
        <begin position="20"/>
        <end position="876"/>
    </location>
</feature>
<dbReference type="PROSITE" id="PS51762">
    <property type="entry name" value="GH16_2"/>
    <property type="match status" value="1"/>
</dbReference>
<dbReference type="Gene3D" id="2.60.120.200">
    <property type="match status" value="1"/>
</dbReference>
<keyword evidence="5" id="KW-1133">Transmembrane helix</keyword>
<dbReference type="SUPFAM" id="SSF49899">
    <property type="entry name" value="Concanavalin A-like lectins/glucanases"/>
    <property type="match status" value="1"/>
</dbReference>
<dbReference type="EMBL" id="HBNR01089323">
    <property type="protein sequence ID" value="CAE4667902.1"/>
    <property type="molecule type" value="Transcribed_RNA"/>
</dbReference>
<evidence type="ECO:0000256" key="1">
    <source>
        <dbReference type="ARBA" id="ARBA00004606"/>
    </source>
</evidence>
<protein>
    <recommendedName>
        <fullName evidence="11">GH16 domain-containing protein</fullName>
    </recommendedName>
</protein>
<evidence type="ECO:0000256" key="8">
    <source>
        <dbReference type="ARBA" id="ARBA00023316"/>
    </source>
</evidence>
<proteinExistence type="inferred from homology"/>
<evidence type="ECO:0000256" key="4">
    <source>
        <dbReference type="ARBA" id="ARBA00022968"/>
    </source>
</evidence>
<name>A0A7S4T845_9DINO</name>
<keyword evidence="4" id="KW-0735">Signal-anchor</keyword>
<dbReference type="InterPro" id="IPR000757">
    <property type="entry name" value="Beta-glucanase-like"/>
</dbReference>
<dbReference type="GO" id="GO:0015926">
    <property type="term" value="F:glucosidase activity"/>
    <property type="evidence" value="ECO:0007669"/>
    <property type="project" value="TreeGrafter"/>
</dbReference>
<sequence>MPPFCRAVLLAGLLASAVAQCPATEFVDPDTPASACTARADHTGAPLELVFSDEFEVDGRSFQDGDDPRWTALTGFPSTNKQVNAYDDAPAHASTANGKLRLRTTADYSRLNYFENGWQSVERSYGTPMLQTWNKFCFTEGVLEMSAQLPGSATQPGLWPAFWLVGNLGRATAAASTDGLWPWTYSHCPSAADREANSHPEQSQRINACLGADFTARYGLNPHQGRGATEIDIIEAMPGGTHRLQQPALGLGHCPAVPPSEVDKLRMSLPMVATALQAAPGVPRGVDQRPQQMCLPDWNRQWYKELKQGTSPTYGTDYNSTPNMNFWGDYFPFHPGHPGMHTDAVSAVNVLPQSAFTGQHVYRMEWKTGPNGYLLFTLDGKKQFYINATVITKDMPISRNNDPIGTMLGRQIPEEPMYIILNVDMSMNWGWQDCEHGKCGCCTDCSDPKCTGCPGLPWLGGLCQQLPADYSIDYVRVYQRKGARRTECSPKDFPTEGWIESHKSKYNLPTSTEPLKPVLAGGRRCSVDAECGGSGRGSCIQGLCQCKQAWTGPACLVPRVGNALKCSALEAALVGGGICSSESHTDCGAVQGHGWCVAVRTPWWFPSQERKLADGTWTKAGGGDGRCRCAKGHGGPHCAKSIPVDPCVPDTFVDPVMTGDELDALIDEMCAKASTGAELDACNEVNWRPHWEQGGHLAQCGAFPRAYWVASAKCRAAAAPKPTPEPTPAPGPEPAPEPTPAPAPEPVPEPAPTPAPTPAPAPAPAPPPAPGPPPPPAACTANPGCAHLSGDCCPAPNGMRLACCSAPPPSTSPPTTGSACSAHPGCAHLPGDCCPAWNGVTLACCHEEPGFAMYADSNTPMTNVSAAAAGNLRGHK</sequence>
<dbReference type="GO" id="GO:0005789">
    <property type="term" value="C:endoplasmic reticulum membrane"/>
    <property type="evidence" value="ECO:0007669"/>
    <property type="project" value="TreeGrafter"/>
</dbReference>
<dbReference type="Pfam" id="PF03935">
    <property type="entry name" value="SKN1_KRE6_Sbg1"/>
    <property type="match status" value="2"/>
</dbReference>
<keyword evidence="6" id="KW-0472">Membrane</keyword>
<keyword evidence="10" id="KW-0732">Signal</keyword>
<comment type="similarity">
    <text evidence="2">Belongs to the SKN1/KRE6 family.</text>
</comment>
<accession>A0A7S4T845</accession>
<keyword evidence="3" id="KW-0812">Transmembrane</keyword>
<evidence type="ECO:0000256" key="10">
    <source>
        <dbReference type="SAM" id="SignalP"/>
    </source>
</evidence>
<organism evidence="12">
    <name type="scientific">Alexandrium monilatum</name>
    <dbReference type="NCBI Taxonomy" id="311494"/>
    <lineage>
        <taxon>Eukaryota</taxon>
        <taxon>Sar</taxon>
        <taxon>Alveolata</taxon>
        <taxon>Dinophyceae</taxon>
        <taxon>Gonyaulacales</taxon>
        <taxon>Pyrocystaceae</taxon>
        <taxon>Alexandrium</taxon>
    </lineage>
</organism>
<dbReference type="GO" id="GO:0005886">
    <property type="term" value="C:plasma membrane"/>
    <property type="evidence" value="ECO:0007669"/>
    <property type="project" value="TreeGrafter"/>
</dbReference>
<evidence type="ECO:0000256" key="6">
    <source>
        <dbReference type="ARBA" id="ARBA00023136"/>
    </source>
</evidence>
<gene>
    <name evidence="12" type="ORF">AMON00008_LOCUS64073</name>
</gene>
<evidence type="ECO:0000256" key="3">
    <source>
        <dbReference type="ARBA" id="ARBA00022692"/>
    </source>
</evidence>
<evidence type="ECO:0000256" key="2">
    <source>
        <dbReference type="ARBA" id="ARBA00010962"/>
    </source>
</evidence>
<dbReference type="InterPro" id="IPR013320">
    <property type="entry name" value="ConA-like_dom_sf"/>
</dbReference>
<dbReference type="PANTHER" id="PTHR31361">
    <property type="entry name" value="BETA-GLUCAN SYNTHESIS-ASSOCIATED PROTEIN KRE6-RELATED"/>
    <property type="match status" value="1"/>
</dbReference>
<dbReference type="PANTHER" id="PTHR31361:SF1">
    <property type="entry name" value="BETA-GLUCAN SYNTHESIS-ASSOCIATED PROTEIN KRE6-RELATED"/>
    <property type="match status" value="1"/>
</dbReference>
<evidence type="ECO:0000256" key="5">
    <source>
        <dbReference type="ARBA" id="ARBA00022989"/>
    </source>
</evidence>
<dbReference type="InterPro" id="IPR005629">
    <property type="entry name" value="Skn1/Kre6/Sbg1"/>
</dbReference>
<dbReference type="GO" id="GO:0071555">
    <property type="term" value="P:cell wall organization"/>
    <property type="evidence" value="ECO:0007669"/>
    <property type="project" value="UniProtKB-KW"/>
</dbReference>
<feature type="compositionally biased region" description="Pro residues" evidence="9">
    <location>
        <begin position="721"/>
        <end position="776"/>
    </location>
</feature>
<dbReference type="Gene3D" id="2.10.25.10">
    <property type="entry name" value="Laminin"/>
    <property type="match status" value="1"/>
</dbReference>
<feature type="signal peptide" evidence="10">
    <location>
        <begin position="1"/>
        <end position="19"/>
    </location>
</feature>
<feature type="region of interest" description="Disordered" evidence="9">
    <location>
        <begin position="718"/>
        <end position="776"/>
    </location>
</feature>
<evidence type="ECO:0000256" key="7">
    <source>
        <dbReference type="ARBA" id="ARBA00023180"/>
    </source>
</evidence>
<evidence type="ECO:0000259" key="11">
    <source>
        <dbReference type="PROSITE" id="PS51762"/>
    </source>
</evidence>
<comment type="subcellular location">
    <subcellularLocation>
        <location evidence="1">Membrane</location>
        <topology evidence="1">Single-pass type II membrane protein</topology>
    </subcellularLocation>
</comment>
<dbReference type="AlphaFoldDB" id="A0A7S4T845"/>
<evidence type="ECO:0000313" key="12">
    <source>
        <dbReference type="EMBL" id="CAE4667902.1"/>
    </source>
</evidence>
<keyword evidence="7" id="KW-0325">Glycoprotein</keyword>